<gene>
    <name evidence="2" type="ORF">B0F87_111110</name>
</gene>
<dbReference type="GO" id="GO:0016740">
    <property type="term" value="F:transferase activity"/>
    <property type="evidence" value="ECO:0007669"/>
    <property type="project" value="UniProtKB-KW"/>
</dbReference>
<keyword evidence="2" id="KW-0808">Transferase</keyword>
<proteinExistence type="predicted"/>
<reference evidence="2 3" key="1">
    <citation type="submission" date="2018-02" db="EMBL/GenBank/DDBJ databases">
        <title>Subsurface microbial communities from deep shales in Ohio and West Virginia, USA.</title>
        <authorList>
            <person name="Wrighton K."/>
        </authorList>
    </citation>
    <scope>NUCLEOTIDE SEQUENCE [LARGE SCALE GENOMIC DNA]</scope>
    <source>
        <strain evidence="2 3">OWC-DMM</strain>
    </source>
</reference>
<organism evidence="2 3">
    <name type="scientific">Methylobacter tundripaludum</name>
    <dbReference type="NCBI Taxonomy" id="173365"/>
    <lineage>
        <taxon>Bacteria</taxon>
        <taxon>Pseudomonadati</taxon>
        <taxon>Pseudomonadota</taxon>
        <taxon>Gammaproteobacteria</taxon>
        <taxon>Methylococcales</taxon>
        <taxon>Methylococcaceae</taxon>
        <taxon>Methylobacter</taxon>
    </lineage>
</organism>
<dbReference type="EMBL" id="PTIZ01000011">
    <property type="protein sequence ID" value="PPK74179.1"/>
    <property type="molecule type" value="Genomic_DNA"/>
</dbReference>
<dbReference type="SUPFAM" id="SSF81301">
    <property type="entry name" value="Nucleotidyltransferase"/>
    <property type="match status" value="1"/>
</dbReference>
<protein>
    <submittedName>
        <fullName evidence="2">Nucleotidyltransferase-like protein</fullName>
    </submittedName>
</protein>
<name>A0A2S6H9L5_9GAMM</name>
<dbReference type="Gene3D" id="3.30.460.10">
    <property type="entry name" value="Beta Polymerase, domain 2"/>
    <property type="match status" value="1"/>
</dbReference>
<sequence length="119" mass="13787">MPGSYNSLFLLSQMLIPYKRECSVRLSPVYQAIIKAEAIRAFGENVAVFLFGSRVDDSKKGGDIDLFIRTTDKEGLFEKKIRFLARLKRQIGEQKIDVVFNEDEDRLIEQEARKWSIQL</sequence>
<comment type="caution">
    <text evidence="2">The sequence shown here is derived from an EMBL/GenBank/DDBJ whole genome shotgun (WGS) entry which is preliminary data.</text>
</comment>
<dbReference type="CDD" id="cd05403">
    <property type="entry name" value="NT_KNTase_like"/>
    <property type="match status" value="1"/>
</dbReference>
<evidence type="ECO:0000313" key="3">
    <source>
        <dbReference type="Proteomes" id="UP000240010"/>
    </source>
</evidence>
<dbReference type="AlphaFoldDB" id="A0A2S6H9L5"/>
<accession>A0A2S6H9L5</accession>
<dbReference type="InterPro" id="IPR041633">
    <property type="entry name" value="Polbeta"/>
</dbReference>
<dbReference type="Proteomes" id="UP000240010">
    <property type="component" value="Unassembled WGS sequence"/>
</dbReference>
<dbReference type="InterPro" id="IPR043519">
    <property type="entry name" value="NT_sf"/>
</dbReference>
<feature type="domain" description="Polymerase beta nucleotidyltransferase" evidence="1">
    <location>
        <begin position="46"/>
        <end position="114"/>
    </location>
</feature>
<dbReference type="Pfam" id="PF18765">
    <property type="entry name" value="Polbeta"/>
    <property type="match status" value="1"/>
</dbReference>
<evidence type="ECO:0000259" key="1">
    <source>
        <dbReference type="Pfam" id="PF18765"/>
    </source>
</evidence>
<evidence type="ECO:0000313" key="2">
    <source>
        <dbReference type="EMBL" id="PPK74179.1"/>
    </source>
</evidence>